<evidence type="ECO:0000256" key="1">
    <source>
        <dbReference type="ARBA" id="ARBA00004613"/>
    </source>
</evidence>
<organism evidence="5 6">
    <name type="scientific">Marivivens donghaensis</name>
    <dbReference type="NCBI Taxonomy" id="1699413"/>
    <lineage>
        <taxon>Bacteria</taxon>
        <taxon>Pseudomonadati</taxon>
        <taxon>Pseudomonadota</taxon>
        <taxon>Alphaproteobacteria</taxon>
        <taxon>Rhodobacterales</taxon>
        <taxon>Paracoccaceae</taxon>
        <taxon>Marivivens group</taxon>
        <taxon>Marivivens</taxon>
    </lineage>
</organism>
<comment type="caution">
    <text evidence="5">The sequence shown here is derived from an EMBL/GenBank/DDBJ whole genome shotgun (WGS) entry which is preliminary data.</text>
</comment>
<dbReference type="EMBL" id="JAATOP010000003">
    <property type="protein sequence ID" value="NIY71919.1"/>
    <property type="molecule type" value="Genomic_DNA"/>
</dbReference>
<sequence>MLTVMTYTLQDESDFVDFNGAHANSLMASDFFALEEMFGSQLKDDGTAYGPSQAFGEDTTWGFNTTITTDRVWLYAVMTDRLLTNVYCIYDGGGRDHLDMSGYSDDQTIDLIINEKDQQAPSTCRSVGWRAI</sequence>
<evidence type="ECO:0000259" key="4">
    <source>
        <dbReference type="Pfam" id="PF08548"/>
    </source>
</evidence>
<dbReference type="RefSeq" id="WP_167637296.1">
    <property type="nucleotide sequence ID" value="NZ_JAATOP010000003.1"/>
</dbReference>
<keyword evidence="6" id="KW-1185">Reference proteome</keyword>
<gene>
    <name evidence="5" type="ORF">HCZ30_05655</name>
</gene>
<accession>A0ABX0VYE0</accession>
<evidence type="ECO:0000313" key="5">
    <source>
        <dbReference type="EMBL" id="NIY71919.1"/>
    </source>
</evidence>
<evidence type="ECO:0000256" key="3">
    <source>
        <dbReference type="ARBA" id="ARBA00022737"/>
    </source>
</evidence>
<dbReference type="Pfam" id="PF08548">
    <property type="entry name" value="Peptidase_M10_C"/>
    <property type="match status" value="1"/>
</dbReference>
<dbReference type="InterPro" id="IPR011049">
    <property type="entry name" value="Serralysin-like_metalloprot_C"/>
</dbReference>
<comment type="subcellular location">
    <subcellularLocation>
        <location evidence="1">Secreted</location>
    </subcellularLocation>
</comment>
<feature type="domain" description="Peptidase M10 serralysin C-terminal" evidence="4">
    <location>
        <begin position="57"/>
        <end position="112"/>
    </location>
</feature>
<name>A0ABX0VYE0_9RHOB</name>
<dbReference type="InterPro" id="IPR024079">
    <property type="entry name" value="MetalloPept_cat_dom_sf"/>
</dbReference>
<proteinExistence type="predicted"/>
<dbReference type="Gene3D" id="2.150.10.10">
    <property type="entry name" value="Serralysin-like metalloprotease, C-terminal"/>
    <property type="match status" value="1"/>
</dbReference>
<dbReference type="InterPro" id="IPR013858">
    <property type="entry name" value="Peptidase_M10B_C"/>
</dbReference>
<dbReference type="Gene3D" id="3.40.390.10">
    <property type="entry name" value="Collagenase (Catalytic Domain)"/>
    <property type="match status" value="1"/>
</dbReference>
<evidence type="ECO:0000256" key="2">
    <source>
        <dbReference type="ARBA" id="ARBA00022525"/>
    </source>
</evidence>
<protein>
    <recommendedName>
        <fullName evidence="4">Peptidase M10 serralysin C-terminal domain-containing protein</fullName>
    </recommendedName>
</protein>
<keyword evidence="3" id="KW-0677">Repeat</keyword>
<evidence type="ECO:0000313" key="6">
    <source>
        <dbReference type="Proteomes" id="UP000709466"/>
    </source>
</evidence>
<reference evidence="5 6" key="1">
    <citation type="submission" date="2020-03" db="EMBL/GenBank/DDBJ databases">
        <title>Bacterial isolates of synthetic phycosphere.</title>
        <authorList>
            <person name="Fu H."/>
            <person name="Moran M.A."/>
        </authorList>
    </citation>
    <scope>NUCLEOTIDE SEQUENCE [LARGE SCALE GENOMIC DNA]</scope>
    <source>
        <strain evidence="5 6">HF1</strain>
    </source>
</reference>
<keyword evidence="2" id="KW-0964">Secreted</keyword>
<dbReference type="Proteomes" id="UP000709466">
    <property type="component" value="Unassembled WGS sequence"/>
</dbReference>